<dbReference type="GO" id="GO:0008757">
    <property type="term" value="F:S-adenosylmethionine-dependent methyltransferase activity"/>
    <property type="evidence" value="ECO:0007669"/>
    <property type="project" value="InterPro"/>
</dbReference>
<feature type="non-terminal residue" evidence="2">
    <location>
        <position position="1"/>
    </location>
</feature>
<evidence type="ECO:0000313" key="2">
    <source>
        <dbReference type="EMBL" id="GAH94229.1"/>
    </source>
</evidence>
<sequence>DHCFDVVICVASIIYLDVPAFLQECRRVLKKGGVFVLNTPNKD</sequence>
<reference evidence="2" key="1">
    <citation type="journal article" date="2014" name="Front. Microbiol.">
        <title>High frequency of phylogenetically diverse reductive dehalogenase-homologous genes in deep subseafloor sedimentary metagenomes.</title>
        <authorList>
            <person name="Kawai M."/>
            <person name="Futagami T."/>
            <person name="Toyoda A."/>
            <person name="Takaki Y."/>
            <person name="Nishi S."/>
            <person name="Hori S."/>
            <person name="Arai W."/>
            <person name="Tsubouchi T."/>
            <person name="Morono Y."/>
            <person name="Uchiyama I."/>
            <person name="Ito T."/>
            <person name="Fujiyama A."/>
            <person name="Inagaki F."/>
            <person name="Takami H."/>
        </authorList>
    </citation>
    <scope>NUCLEOTIDE SEQUENCE</scope>
    <source>
        <strain evidence="2">Expedition CK06-06</strain>
    </source>
</reference>
<dbReference type="EMBL" id="BARU01049545">
    <property type="protein sequence ID" value="GAH94229.1"/>
    <property type="molecule type" value="Genomic_DNA"/>
</dbReference>
<organism evidence="2">
    <name type="scientific">marine sediment metagenome</name>
    <dbReference type="NCBI Taxonomy" id="412755"/>
    <lineage>
        <taxon>unclassified sequences</taxon>
        <taxon>metagenomes</taxon>
        <taxon>ecological metagenomes</taxon>
    </lineage>
</organism>
<dbReference type="Gene3D" id="3.40.50.150">
    <property type="entry name" value="Vaccinia Virus protein VP39"/>
    <property type="match status" value="1"/>
</dbReference>
<feature type="non-terminal residue" evidence="2">
    <location>
        <position position="43"/>
    </location>
</feature>
<comment type="caution">
    <text evidence="2">The sequence shown here is derived from an EMBL/GenBank/DDBJ whole genome shotgun (WGS) entry which is preliminary data.</text>
</comment>
<protein>
    <recommendedName>
        <fullName evidence="1">Methyltransferase type 11 domain-containing protein</fullName>
    </recommendedName>
</protein>
<name>X1KVN3_9ZZZZ</name>
<dbReference type="CDD" id="cd02440">
    <property type="entry name" value="AdoMet_MTases"/>
    <property type="match status" value="1"/>
</dbReference>
<accession>X1KVN3</accession>
<dbReference type="Pfam" id="PF08241">
    <property type="entry name" value="Methyltransf_11"/>
    <property type="match status" value="1"/>
</dbReference>
<gene>
    <name evidence="2" type="ORF">S03H2_72861</name>
</gene>
<dbReference type="InterPro" id="IPR013216">
    <property type="entry name" value="Methyltransf_11"/>
</dbReference>
<feature type="domain" description="Methyltransferase type 11" evidence="1">
    <location>
        <begin position="1"/>
        <end position="37"/>
    </location>
</feature>
<dbReference type="SUPFAM" id="SSF53335">
    <property type="entry name" value="S-adenosyl-L-methionine-dependent methyltransferases"/>
    <property type="match status" value="1"/>
</dbReference>
<evidence type="ECO:0000259" key="1">
    <source>
        <dbReference type="Pfam" id="PF08241"/>
    </source>
</evidence>
<dbReference type="AlphaFoldDB" id="X1KVN3"/>
<dbReference type="InterPro" id="IPR029063">
    <property type="entry name" value="SAM-dependent_MTases_sf"/>
</dbReference>
<proteinExistence type="predicted"/>